<dbReference type="InterPro" id="IPR044880">
    <property type="entry name" value="NCX_ion-bd_dom_sf"/>
</dbReference>
<evidence type="ECO:0000256" key="6">
    <source>
        <dbReference type="ARBA" id="ARBA00023136"/>
    </source>
</evidence>
<feature type="non-terminal residue" evidence="8">
    <location>
        <position position="1"/>
    </location>
</feature>
<reference evidence="8 9" key="1">
    <citation type="submission" date="2020-02" db="EMBL/GenBank/DDBJ databases">
        <title>Draft genome sequence of Haematococcus lacustris strain NIES-144.</title>
        <authorList>
            <person name="Morimoto D."/>
            <person name="Nakagawa S."/>
            <person name="Yoshida T."/>
            <person name="Sawayama S."/>
        </authorList>
    </citation>
    <scope>NUCLEOTIDE SEQUENCE [LARGE SCALE GENOMIC DNA]</scope>
    <source>
        <strain evidence="8 9">NIES-144</strain>
    </source>
</reference>
<dbReference type="Pfam" id="PF01699">
    <property type="entry name" value="Na_Ca_ex"/>
    <property type="match status" value="1"/>
</dbReference>
<dbReference type="PANTHER" id="PTHR11878:SF65">
    <property type="entry name" value="NA_CA-EXCHANGE PROTEIN, ISOFORM G"/>
    <property type="match status" value="1"/>
</dbReference>
<dbReference type="Proteomes" id="UP000485058">
    <property type="component" value="Unassembled WGS sequence"/>
</dbReference>
<proteinExistence type="predicted"/>
<feature type="domain" description="Sodium/calcium exchanger membrane region" evidence="7">
    <location>
        <begin position="2"/>
        <end position="60"/>
    </location>
</feature>
<dbReference type="InterPro" id="IPR004837">
    <property type="entry name" value="NaCa_Exmemb"/>
</dbReference>
<evidence type="ECO:0000256" key="1">
    <source>
        <dbReference type="ARBA" id="ARBA00004127"/>
    </source>
</evidence>
<accession>A0A699ZXZ7</accession>
<evidence type="ECO:0000256" key="3">
    <source>
        <dbReference type="ARBA" id="ARBA00022692"/>
    </source>
</evidence>
<organism evidence="8 9">
    <name type="scientific">Haematococcus lacustris</name>
    <name type="common">Green alga</name>
    <name type="synonym">Haematococcus pluvialis</name>
    <dbReference type="NCBI Taxonomy" id="44745"/>
    <lineage>
        <taxon>Eukaryota</taxon>
        <taxon>Viridiplantae</taxon>
        <taxon>Chlorophyta</taxon>
        <taxon>core chlorophytes</taxon>
        <taxon>Chlorophyceae</taxon>
        <taxon>CS clade</taxon>
        <taxon>Chlamydomonadales</taxon>
        <taxon>Haematococcaceae</taxon>
        <taxon>Haematococcus</taxon>
    </lineage>
</organism>
<dbReference type="GO" id="GO:0016020">
    <property type="term" value="C:membrane"/>
    <property type="evidence" value="ECO:0007669"/>
    <property type="project" value="InterPro"/>
</dbReference>
<name>A0A699ZXZ7_HAELA</name>
<gene>
    <name evidence="8" type="ORF">HaLaN_25880</name>
</gene>
<evidence type="ECO:0000313" key="9">
    <source>
        <dbReference type="Proteomes" id="UP000485058"/>
    </source>
</evidence>
<protein>
    <recommendedName>
        <fullName evidence="7">Sodium/calcium exchanger membrane region domain-containing protein</fullName>
    </recommendedName>
</protein>
<keyword evidence="9" id="KW-1185">Reference proteome</keyword>
<keyword evidence="3" id="KW-0812">Transmembrane</keyword>
<comment type="caution">
    <text evidence="8">The sequence shown here is derived from an EMBL/GenBank/DDBJ whole genome shotgun (WGS) entry which is preliminary data.</text>
</comment>
<dbReference type="PANTHER" id="PTHR11878">
    <property type="entry name" value="SODIUM/CALCIUM EXCHANGER"/>
    <property type="match status" value="1"/>
</dbReference>
<evidence type="ECO:0000256" key="4">
    <source>
        <dbReference type="ARBA" id="ARBA00022989"/>
    </source>
</evidence>
<dbReference type="AlphaFoldDB" id="A0A699ZXZ7"/>
<keyword evidence="2" id="KW-0813">Transport</keyword>
<evidence type="ECO:0000256" key="5">
    <source>
        <dbReference type="ARBA" id="ARBA00023065"/>
    </source>
</evidence>
<evidence type="ECO:0000256" key="2">
    <source>
        <dbReference type="ARBA" id="ARBA00022448"/>
    </source>
</evidence>
<keyword evidence="5" id="KW-0406">Ion transport</keyword>
<keyword evidence="6" id="KW-0472">Membrane</keyword>
<dbReference type="GO" id="GO:0055085">
    <property type="term" value="P:transmembrane transport"/>
    <property type="evidence" value="ECO:0007669"/>
    <property type="project" value="InterPro"/>
</dbReference>
<evidence type="ECO:0000259" key="7">
    <source>
        <dbReference type="Pfam" id="PF01699"/>
    </source>
</evidence>
<evidence type="ECO:0000313" key="8">
    <source>
        <dbReference type="EMBL" id="GFH27543.1"/>
    </source>
</evidence>
<dbReference type="Gene3D" id="1.20.1420.30">
    <property type="entry name" value="NCX, central ion-binding region"/>
    <property type="match status" value="1"/>
</dbReference>
<keyword evidence="4" id="KW-1133">Transmembrane helix</keyword>
<dbReference type="InterPro" id="IPR051171">
    <property type="entry name" value="CaCA"/>
</dbReference>
<sequence>MTGLSLVAAGTSLPDTLASRMAAMHDDTADAAIGNITASNSVNVLLGLGFPWVITSIYNLVKSGYLLFLVLAGLYDYNHIQSTL</sequence>
<dbReference type="GO" id="GO:0012505">
    <property type="term" value="C:endomembrane system"/>
    <property type="evidence" value="ECO:0007669"/>
    <property type="project" value="UniProtKB-SubCell"/>
</dbReference>
<dbReference type="GO" id="GO:0030001">
    <property type="term" value="P:metal ion transport"/>
    <property type="evidence" value="ECO:0007669"/>
    <property type="project" value="TreeGrafter"/>
</dbReference>
<dbReference type="EMBL" id="BLLF01003517">
    <property type="protein sequence ID" value="GFH27543.1"/>
    <property type="molecule type" value="Genomic_DNA"/>
</dbReference>
<comment type="subcellular location">
    <subcellularLocation>
        <location evidence="1">Endomembrane system</location>
        <topology evidence="1">Multi-pass membrane protein</topology>
    </subcellularLocation>
</comment>